<proteinExistence type="predicted"/>
<feature type="domain" description="MBG" evidence="2">
    <location>
        <begin position="536"/>
        <end position="611"/>
    </location>
</feature>
<feature type="domain" description="MBG" evidence="2">
    <location>
        <begin position="291"/>
        <end position="365"/>
    </location>
</feature>
<feature type="domain" description="MBG" evidence="2">
    <location>
        <begin position="48"/>
        <end position="123"/>
    </location>
</feature>
<dbReference type="Proteomes" id="UP000722625">
    <property type="component" value="Unassembled WGS sequence"/>
</dbReference>
<accession>A0ABS5P5F8</accession>
<dbReference type="RefSeq" id="WP_213293746.1">
    <property type="nucleotide sequence ID" value="NZ_JAGYVZ010000001.1"/>
</dbReference>
<feature type="domain" description="MBG" evidence="2">
    <location>
        <begin position="7"/>
        <end position="42"/>
    </location>
</feature>
<dbReference type="Pfam" id="PF13585">
    <property type="entry name" value="CHU_C"/>
    <property type="match status" value="1"/>
</dbReference>
<feature type="domain" description="MBG" evidence="2">
    <location>
        <begin position="698"/>
        <end position="773"/>
    </location>
</feature>
<comment type="caution">
    <text evidence="3">The sequence shown here is derived from an EMBL/GenBank/DDBJ whole genome shotgun (WGS) entry which is preliminary data.</text>
</comment>
<dbReference type="Pfam" id="PF12733">
    <property type="entry name" value="Cadherin-like"/>
    <property type="match status" value="2"/>
</dbReference>
<dbReference type="InterPro" id="IPR041286">
    <property type="entry name" value="MBG_2"/>
</dbReference>
<dbReference type="InterPro" id="IPR025883">
    <property type="entry name" value="Cadherin-like_domain"/>
</dbReference>
<gene>
    <name evidence="3" type="ORF">KHA90_00645</name>
</gene>
<evidence type="ECO:0000259" key="2">
    <source>
        <dbReference type="Pfam" id="PF18676"/>
    </source>
</evidence>
<feature type="domain" description="MBG" evidence="2">
    <location>
        <begin position="779"/>
        <end position="853"/>
    </location>
</feature>
<dbReference type="Pfam" id="PF18676">
    <property type="entry name" value="MBG_2"/>
    <property type="match status" value="13"/>
</dbReference>
<organism evidence="3 4">
    <name type="scientific">Flavobacterium psychroterrae</name>
    <dbReference type="NCBI Taxonomy" id="2133767"/>
    <lineage>
        <taxon>Bacteria</taxon>
        <taxon>Pseudomonadati</taxon>
        <taxon>Bacteroidota</taxon>
        <taxon>Flavobacteriia</taxon>
        <taxon>Flavobacteriales</taxon>
        <taxon>Flavobacteriaceae</taxon>
        <taxon>Flavobacterium</taxon>
    </lineage>
</organism>
<protein>
    <submittedName>
        <fullName evidence="3">Cadherin-like beta sandwich domain-containing protein</fullName>
    </submittedName>
</protein>
<reference evidence="3 4" key="1">
    <citation type="journal article" date="2018" name="Int. J. Syst. Evol. Microbiol.">
        <title>Flavobacterium chryseum sp. nov. and Flavobacterium psychroterrae sp. nov., novel environmental bacteria isolated from Antarctica.</title>
        <authorList>
            <person name="Kralova S."/>
            <person name="Svec P."/>
            <person name="Busse H.J."/>
            <person name="Stankova E."/>
            <person name="Vaczi P."/>
            <person name="Sedlacek I."/>
        </authorList>
    </citation>
    <scope>NUCLEOTIDE SEQUENCE [LARGE SCALE GENOMIC DNA]</scope>
    <source>
        <strain evidence="3 4">CCM 8827</strain>
    </source>
</reference>
<feature type="domain" description="MBG" evidence="2">
    <location>
        <begin position="860"/>
        <end position="934"/>
    </location>
</feature>
<feature type="domain" description="Cadherin-like beta-sandwich-like" evidence="1">
    <location>
        <begin position="1025"/>
        <end position="1116"/>
    </location>
</feature>
<feature type="domain" description="MBG" evidence="2">
    <location>
        <begin position="210"/>
        <end position="285"/>
    </location>
</feature>
<feature type="domain" description="MBG" evidence="2">
    <location>
        <begin position="454"/>
        <end position="527"/>
    </location>
</feature>
<name>A0ABS5P5F8_9FLAO</name>
<evidence type="ECO:0000313" key="3">
    <source>
        <dbReference type="EMBL" id="MBS7229517.1"/>
    </source>
</evidence>
<keyword evidence="4" id="KW-1185">Reference proteome</keyword>
<feature type="domain" description="MBG" evidence="2">
    <location>
        <begin position="129"/>
        <end position="204"/>
    </location>
</feature>
<dbReference type="NCBIfam" id="TIGR04131">
    <property type="entry name" value="Bac_Flav_CTERM"/>
    <property type="match status" value="1"/>
</dbReference>
<evidence type="ECO:0000259" key="1">
    <source>
        <dbReference type="Pfam" id="PF12733"/>
    </source>
</evidence>
<dbReference type="InterPro" id="IPR026341">
    <property type="entry name" value="T9SS_type_B"/>
</dbReference>
<feature type="domain" description="MBG" evidence="2">
    <location>
        <begin position="941"/>
        <end position="1016"/>
    </location>
</feature>
<dbReference type="EMBL" id="JAGYVZ010000001">
    <property type="protein sequence ID" value="MBS7229517.1"/>
    <property type="molecule type" value="Genomic_DNA"/>
</dbReference>
<feature type="domain" description="Cadherin-like beta-sandwich-like" evidence="1">
    <location>
        <begin position="1123"/>
        <end position="1214"/>
    </location>
</feature>
<sequence>MTTPPTISTTADGASPVGSYPISASGAISSNYTFTYINGTLTVSPAVLTITANDQSKVYGSANPTLTVSYAGFLNGDTDASLTTLPTISTTADTASPVGTYPISASGAISSNYTFTYIDGNLTVSPALLTITANDQSKVYGDANPTLTVNYTGFLNGDTEANLTTPPTISTTADGASPVGSYPISASGATSSNYTFNYIDGTLTVTPAVLTITADDKIKVYGDANPTLTVSYTGFLNGDTEANLTTPPTISTTADIASAVGTYPITAIGAVGANYTISYVAGTLTVTPALLTITADDKNKVYGDANPTLTASYSGFVNSDNEASLSTAPTITTTANATSPVGSYPITVNGAISSNYTISYVDGTLLVTSATLLTITANNQTKIYGEANPVLTVNYVGFVNGDTEADLTTLPTVTTTADISSSVGEYPITASGAASPNYTITYLPGLLTVTPANLAISADDKTKIYGEGNPILTVNYTGFVNGDTEADLTTLPTVTTTADASSPVGVYSLTISGATSINYTIGYTSGAILTITPAILAITVDNQTKFYGDANPAFTASYSGFVNGDTELSLTTPPTISTIADATSPVGIYPITASGAVSSNYTFTYVDGTLTVTPAILTITANDQSKLYGSSNPAFTASYTGFVNGDSELSLTTPPTISTIADATSPVGIYPITASGAASSNYTFTYVDGTLTVTPAILAITADNQTKLYGDANPALTASYTGFVNGDTELSLTTPPTISTIADATSPVGSYPITASGAVSSNYTISYVDGTLTITTAILTITANDQSKLYGSSNPAFTASYTGFVNGDTELSLTTPPTISTIADAISPVGNYPITASGAVSSNYTITYVDGTLIVTPAILTITADNQTKLYGDANPTFTASYSGFVNGDTAENLTTPPTITTTALVSSDVGNYPIIINGAVSSNYTITYINGTLAVTTAPLTITADNKTRPYGAANPALTASYTGFVNGDTAMSLTTPPIIATIANIISPVGVYAITVNGAADSNYSITYVTGTLTVTSAIDVNLASLTVNNGSLNPAFSPNVISYNTTVANNITTETITVIADDPLVTITINGIAVQSGVPSTISLAPGTNPVLIKVIGEDGTTTKTYTINIVREGADIATLSNLVISSGILNPVFESDVSNYNTVVKYNVNSITVTPTVTDPGSTVTINGLPVSSGTASAPIILTSGDNSIETIVTAQDGITKQTYTVVVHKAVSPESLIVTNILSPNGDGKNDFWEIQDILLYPNNKVTVFDRAGRIIYSKNGYNNEWEGSYSGSPLNNDTYYYLIELGDDIPRLKGFISIIRD</sequence>
<dbReference type="Gene3D" id="3.30.160.710">
    <property type="match status" value="12"/>
</dbReference>
<feature type="domain" description="MBG" evidence="2">
    <location>
        <begin position="617"/>
        <end position="692"/>
    </location>
</feature>
<feature type="domain" description="MBG" evidence="2">
    <location>
        <begin position="373"/>
        <end position="448"/>
    </location>
</feature>
<evidence type="ECO:0000313" key="4">
    <source>
        <dbReference type="Proteomes" id="UP000722625"/>
    </source>
</evidence>